<dbReference type="Proteomes" id="UP000007800">
    <property type="component" value="Unassembled WGS sequence"/>
</dbReference>
<accession>C5M0M2</accession>
<dbReference type="EMBL" id="GG687161">
    <property type="protein sequence ID" value="EEQ97380.1"/>
    <property type="molecule type" value="Genomic_DNA"/>
</dbReference>
<keyword evidence="2" id="KW-1185">Reference proteome</keyword>
<proteinExistence type="predicted"/>
<name>C5M0M2_PERM5</name>
<dbReference type="OrthoDB" id="10303539at2759"/>
<evidence type="ECO:0000313" key="2">
    <source>
        <dbReference type="Proteomes" id="UP000007800"/>
    </source>
</evidence>
<gene>
    <name evidence="1" type="ORF">Pmar_PMAR029103</name>
</gene>
<protein>
    <submittedName>
        <fullName evidence="1">Uncharacterized protein</fullName>
    </submittedName>
</protein>
<dbReference type="OMA" id="DVCEGPI"/>
<organism evidence="2">
    <name type="scientific">Perkinsus marinus (strain ATCC 50983 / TXsc)</name>
    <dbReference type="NCBI Taxonomy" id="423536"/>
    <lineage>
        <taxon>Eukaryota</taxon>
        <taxon>Sar</taxon>
        <taxon>Alveolata</taxon>
        <taxon>Perkinsozoa</taxon>
        <taxon>Perkinsea</taxon>
        <taxon>Perkinsida</taxon>
        <taxon>Perkinsidae</taxon>
        <taxon>Perkinsus</taxon>
    </lineage>
</organism>
<evidence type="ECO:0000313" key="1">
    <source>
        <dbReference type="EMBL" id="EEQ97380.1"/>
    </source>
</evidence>
<dbReference type="InParanoid" id="C5M0M2"/>
<reference evidence="1 2" key="1">
    <citation type="submission" date="2008-07" db="EMBL/GenBank/DDBJ databases">
        <authorList>
            <person name="El-Sayed N."/>
            <person name="Caler E."/>
            <person name="Inman J."/>
            <person name="Amedeo P."/>
            <person name="Hass B."/>
            <person name="Wortman J."/>
        </authorList>
    </citation>
    <scope>NUCLEOTIDE SEQUENCE [LARGE SCALE GENOMIC DNA]</scope>
    <source>
        <strain evidence="2">ATCC 50983 / TXsc</strain>
    </source>
</reference>
<dbReference type="GeneID" id="9054860"/>
<sequence>MVAAAVGADIGHSVIGYLQHLERTLDMLCPRLRPCTTTMKCDIQLAKAYSCSVDEVRKAADQVKSSLDETSRKCDVCEGPITGCFDSWKPEMADSRHILVDWVTDCAKHKTYPAGKCRVLCGKCSLLSDLGALGHLSAIAGDEAALCEVAAHHNRLNGTKGDISNVLATATALFVLRREIEPQVRAVKAKDMDTIPEVLFIKGPESKVLSKPRSKKSKHCKNSTA</sequence>
<dbReference type="AlphaFoldDB" id="C5M0M2"/>
<dbReference type="RefSeq" id="XP_002764663.1">
    <property type="nucleotide sequence ID" value="XM_002764617.1"/>
</dbReference>